<feature type="compositionally biased region" description="Basic residues" evidence="1">
    <location>
        <begin position="98"/>
        <end position="109"/>
    </location>
</feature>
<evidence type="ECO:0000313" key="4">
    <source>
        <dbReference type="Proteomes" id="UP001152797"/>
    </source>
</evidence>
<proteinExistence type="predicted"/>
<organism evidence="2">
    <name type="scientific">Cladocopium goreaui</name>
    <dbReference type="NCBI Taxonomy" id="2562237"/>
    <lineage>
        <taxon>Eukaryota</taxon>
        <taxon>Sar</taxon>
        <taxon>Alveolata</taxon>
        <taxon>Dinophyceae</taxon>
        <taxon>Suessiales</taxon>
        <taxon>Symbiodiniaceae</taxon>
        <taxon>Cladocopium</taxon>
    </lineage>
</organism>
<comment type="caution">
    <text evidence="2">The sequence shown here is derived from an EMBL/GenBank/DDBJ whole genome shotgun (WGS) entry which is preliminary data.</text>
</comment>
<name>A0A9P1DSN6_9DINO</name>
<gene>
    <name evidence="2" type="ORF">C1SCF055_LOCUS40486</name>
</gene>
<evidence type="ECO:0000313" key="2">
    <source>
        <dbReference type="EMBL" id="CAI4015669.1"/>
    </source>
</evidence>
<reference evidence="3" key="2">
    <citation type="submission" date="2024-04" db="EMBL/GenBank/DDBJ databases">
        <authorList>
            <person name="Chen Y."/>
            <person name="Shah S."/>
            <person name="Dougan E. K."/>
            <person name="Thang M."/>
            <person name="Chan C."/>
        </authorList>
    </citation>
    <scope>NUCLEOTIDE SEQUENCE [LARGE SCALE GENOMIC DNA]</scope>
</reference>
<accession>A0A9P1DSN6</accession>
<feature type="compositionally biased region" description="Basic and acidic residues" evidence="1">
    <location>
        <begin position="110"/>
        <end position="146"/>
    </location>
</feature>
<sequence>MHIRERHTSKKRGVRKWLTASEMNAIFGAEAAELIRVRKLDTEELRNKETRFHPELPGMKEHMQYLTLVEDAEEEEHQEELDRLFQAIDNDSSDSVRKKEKKNAKKSKKDKNDKKEKKAKDEDDKKDKKEEEDPEKAANAKLAKDAKKAIGDASTKIKWALGLSDNLRQAVKTDVETKKADLVTSAVVEACNVARCELESSEQFGPLERDVTEKIASGEARGCTTPWTAKLASYAPGNAARDFRHNEPVMVEVAVKVETGSTDSGRVSLPLILPYDVMDYLIGSCNLHIEEELINQFWSHLDSVEDSWALSTREFRKAVGDKVIPLGFYGDEACMGLVTVSVSVSGGYKLSGPLIDLDYFDISTLQHCTLHILNLTLLGVANGSTLSPVNDLDMEHQRI</sequence>
<dbReference type="EMBL" id="CAMXCT030006544">
    <property type="protein sequence ID" value="CAL4802981.1"/>
    <property type="molecule type" value="Genomic_DNA"/>
</dbReference>
<keyword evidence="4" id="KW-1185">Reference proteome</keyword>
<protein>
    <submittedName>
        <fullName evidence="2">Uncharacterized protein</fullName>
    </submittedName>
</protein>
<dbReference type="AlphaFoldDB" id="A0A9P1DSN6"/>
<evidence type="ECO:0000313" key="3">
    <source>
        <dbReference type="EMBL" id="CAL1169044.1"/>
    </source>
</evidence>
<dbReference type="EMBL" id="CAMXCT020006544">
    <property type="protein sequence ID" value="CAL1169044.1"/>
    <property type="molecule type" value="Genomic_DNA"/>
</dbReference>
<dbReference type="Proteomes" id="UP001152797">
    <property type="component" value="Unassembled WGS sequence"/>
</dbReference>
<reference evidence="2" key="1">
    <citation type="submission" date="2022-10" db="EMBL/GenBank/DDBJ databases">
        <authorList>
            <person name="Chen Y."/>
            <person name="Dougan E. K."/>
            <person name="Chan C."/>
            <person name="Rhodes N."/>
            <person name="Thang M."/>
        </authorList>
    </citation>
    <scope>NUCLEOTIDE SEQUENCE</scope>
</reference>
<dbReference type="OrthoDB" id="483354at2759"/>
<dbReference type="EMBL" id="CAMXCT010006544">
    <property type="protein sequence ID" value="CAI4015669.1"/>
    <property type="molecule type" value="Genomic_DNA"/>
</dbReference>
<evidence type="ECO:0000256" key="1">
    <source>
        <dbReference type="SAM" id="MobiDB-lite"/>
    </source>
</evidence>
<feature type="region of interest" description="Disordered" evidence="1">
    <location>
        <begin position="86"/>
        <end position="146"/>
    </location>
</feature>